<dbReference type="EMBL" id="MU273840">
    <property type="protein sequence ID" value="KAI0027783.1"/>
    <property type="molecule type" value="Genomic_DNA"/>
</dbReference>
<comment type="caution">
    <text evidence="1">The sequence shown here is derived from an EMBL/GenBank/DDBJ whole genome shotgun (WGS) entry which is preliminary data.</text>
</comment>
<keyword evidence="2" id="KW-1185">Reference proteome</keyword>
<sequence length="362" mass="40044">MATVPLTENSFVFDLSSAYGAVILGAYLSCAFWGINVMQAYMYYWNYEQDPWPLKAIVAFLLYKPALSSCELSFNSPHSVADTAHKIMVTKTPWFALIQNWGRVSAITTIPQESFHSIWIGYIIIAVVQLYYIQRIVRFASTTRYTRKCQWWLWLCYAFFGGVFLLQFPMMIGYLCFTINKGVSDVLAGHSLRLSTTFVVASLVIDSAIAAGMIILLRAASTGGELVPQSSGTSAMIRRLTVLVVNTGLLTVAINAIGLIVDIVNFERNMWAAVPQFPASSAYISAFLANLNARHYVLDAGGAITITNVEDVLQRGVSRISQANPNSVTHMDKHSRLTDDRSNAVEIAQPMHSPGQESEDIV</sequence>
<protein>
    <submittedName>
        <fullName evidence="1">Uncharacterized protein</fullName>
    </submittedName>
</protein>
<reference evidence="1" key="2">
    <citation type="journal article" date="2022" name="New Phytol.">
        <title>Evolutionary transition to the ectomycorrhizal habit in the genomes of a hyperdiverse lineage of mushroom-forming fungi.</title>
        <authorList>
            <person name="Looney B."/>
            <person name="Miyauchi S."/>
            <person name="Morin E."/>
            <person name="Drula E."/>
            <person name="Courty P.E."/>
            <person name="Kohler A."/>
            <person name="Kuo A."/>
            <person name="LaButti K."/>
            <person name="Pangilinan J."/>
            <person name="Lipzen A."/>
            <person name="Riley R."/>
            <person name="Andreopoulos W."/>
            <person name="He G."/>
            <person name="Johnson J."/>
            <person name="Nolan M."/>
            <person name="Tritt A."/>
            <person name="Barry K.W."/>
            <person name="Grigoriev I.V."/>
            <person name="Nagy L.G."/>
            <person name="Hibbett D."/>
            <person name="Henrissat B."/>
            <person name="Matheny P.B."/>
            <person name="Labbe J."/>
            <person name="Martin F.M."/>
        </authorList>
    </citation>
    <scope>NUCLEOTIDE SEQUENCE</scope>
    <source>
        <strain evidence="1">EC-137</strain>
    </source>
</reference>
<gene>
    <name evidence="1" type="ORF">K488DRAFT_90467</name>
</gene>
<reference evidence="1" key="1">
    <citation type="submission" date="2021-02" db="EMBL/GenBank/DDBJ databases">
        <authorList>
            <consortium name="DOE Joint Genome Institute"/>
            <person name="Ahrendt S."/>
            <person name="Looney B.P."/>
            <person name="Miyauchi S."/>
            <person name="Morin E."/>
            <person name="Drula E."/>
            <person name="Courty P.E."/>
            <person name="Chicoki N."/>
            <person name="Fauchery L."/>
            <person name="Kohler A."/>
            <person name="Kuo A."/>
            <person name="Labutti K."/>
            <person name="Pangilinan J."/>
            <person name="Lipzen A."/>
            <person name="Riley R."/>
            <person name="Andreopoulos W."/>
            <person name="He G."/>
            <person name="Johnson J."/>
            <person name="Barry K.W."/>
            <person name="Grigoriev I.V."/>
            <person name="Nagy L."/>
            <person name="Hibbett D."/>
            <person name="Henrissat B."/>
            <person name="Matheny P.B."/>
            <person name="Labbe J."/>
            <person name="Martin F."/>
        </authorList>
    </citation>
    <scope>NUCLEOTIDE SEQUENCE</scope>
    <source>
        <strain evidence="1">EC-137</strain>
    </source>
</reference>
<proteinExistence type="predicted"/>
<organism evidence="1 2">
    <name type="scientific">Vararia minispora EC-137</name>
    <dbReference type="NCBI Taxonomy" id="1314806"/>
    <lineage>
        <taxon>Eukaryota</taxon>
        <taxon>Fungi</taxon>
        <taxon>Dikarya</taxon>
        <taxon>Basidiomycota</taxon>
        <taxon>Agaricomycotina</taxon>
        <taxon>Agaricomycetes</taxon>
        <taxon>Russulales</taxon>
        <taxon>Lachnocladiaceae</taxon>
        <taxon>Vararia</taxon>
    </lineage>
</organism>
<evidence type="ECO:0000313" key="2">
    <source>
        <dbReference type="Proteomes" id="UP000814128"/>
    </source>
</evidence>
<evidence type="ECO:0000313" key="1">
    <source>
        <dbReference type="EMBL" id="KAI0027783.1"/>
    </source>
</evidence>
<dbReference type="Proteomes" id="UP000814128">
    <property type="component" value="Unassembled WGS sequence"/>
</dbReference>
<accession>A0ACB8Q839</accession>
<name>A0ACB8Q839_9AGAM</name>